<evidence type="ECO:0000313" key="1">
    <source>
        <dbReference type="EMBL" id="JAH42132.1"/>
    </source>
</evidence>
<proteinExistence type="predicted"/>
<accession>A0A0E9SLL9</accession>
<protein>
    <submittedName>
        <fullName evidence="1">Uncharacterized protein</fullName>
    </submittedName>
</protein>
<organism evidence="1">
    <name type="scientific">Anguilla anguilla</name>
    <name type="common">European freshwater eel</name>
    <name type="synonym">Muraena anguilla</name>
    <dbReference type="NCBI Taxonomy" id="7936"/>
    <lineage>
        <taxon>Eukaryota</taxon>
        <taxon>Metazoa</taxon>
        <taxon>Chordata</taxon>
        <taxon>Craniata</taxon>
        <taxon>Vertebrata</taxon>
        <taxon>Euteleostomi</taxon>
        <taxon>Actinopterygii</taxon>
        <taxon>Neopterygii</taxon>
        <taxon>Teleostei</taxon>
        <taxon>Anguilliformes</taxon>
        <taxon>Anguillidae</taxon>
        <taxon>Anguilla</taxon>
    </lineage>
</organism>
<dbReference type="EMBL" id="GBXM01066445">
    <property type="protein sequence ID" value="JAH42132.1"/>
    <property type="molecule type" value="Transcribed_RNA"/>
</dbReference>
<reference evidence="1" key="2">
    <citation type="journal article" date="2015" name="Fish Shellfish Immunol.">
        <title>Early steps in the European eel (Anguilla anguilla)-Vibrio vulnificus interaction in the gills: Role of the RtxA13 toxin.</title>
        <authorList>
            <person name="Callol A."/>
            <person name="Pajuelo D."/>
            <person name="Ebbesson L."/>
            <person name="Teles M."/>
            <person name="MacKenzie S."/>
            <person name="Amaro C."/>
        </authorList>
    </citation>
    <scope>NUCLEOTIDE SEQUENCE</scope>
</reference>
<sequence length="64" mass="7213">MRGLFPHMPAGSSRFIFPIQTLSNKSYTQSKLCFSPPSVMVICHERRVRATERQLQSGYSPSAP</sequence>
<name>A0A0E9SLL9_ANGAN</name>
<reference evidence="1" key="1">
    <citation type="submission" date="2014-11" db="EMBL/GenBank/DDBJ databases">
        <authorList>
            <person name="Amaro Gonzalez C."/>
        </authorList>
    </citation>
    <scope>NUCLEOTIDE SEQUENCE</scope>
</reference>
<dbReference type="AlphaFoldDB" id="A0A0E9SLL9"/>